<dbReference type="EMBL" id="SHKX01000011">
    <property type="protein sequence ID" value="RZU47138.1"/>
    <property type="molecule type" value="Genomic_DNA"/>
</dbReference>
<organism evidence="1 2">
    <name type="scientific">Fluviicoccus keumensis</name>
    <dbReference type="NCBI Taxonomy" id="1435465"/>
    <lineage>
        <taxon>Bacteria</taxon>
        <taxon>Pseudomonadati</taxon>
        <taxon>Pseudomonadota</taxon>
        <taxon>Gammaproteobacteria</taxon>
        <taxon>Moraxellales</taxon>
        <taxon>Moraxellaceae</taxon>
        <taxon>Fluviicoccus</taxon>
    </lineage>
</organism>
<keyword evidence="2" id="KW-1185">Reference proteome</keyword>
<sequence>MKLDFEKILDGSKFYPIEELENLLAWPKGYILKSAIKKGPRLLVCIKVSDGCEAFSIDISSINQGFVERIRHKSNNPNYPSPSVFEAPQCELRGQVIALIVDRSVLVDVEKNWSGVCQKFFREAYVVVKRHPTLSFKLLKLMSPQRLHDLNAPRDVLWNVDPERARYAVYRSDTNIEFIDGAGYTDPLNVPVKIDALYIRGYDFIEWFKQVGYFYTGNIWRQPESTVSLSDSLAPVDISPDGLEPVDILPGNNVLSELTGEAEDSTRQKKLRMNEFRIRVKRGLDSIMKERNISAADVYADDLLRLFNEEANKGGGDFFFECVSVAGSSKELFFRNSTGGRILVSKKKTAACLKRVVELIEKGLWGSDGD</sequence>
<gene>
    <name evidence="1" type="ORF">EV700_1530</name>
</gene>
<proteinExistence type="predicted"/>
<evidence type="ECO:0000313" key="2">
    <source>
        <dbReference type="Proteomes" id="UP000292423"/>
    </source>
</evidence>
<dbReference type="RefSeq" id="WP_130412369.1">
    <property type="nucleotide sequence ID" value="NZ_SHKX01000011.1"/>
</dbReference>
<dbReference type="AlphaFoldDB" id="A0A4Q7Z9F3"/>
<dbReference type="Proteomes" id="UP000292423">
    <property type="component" value="Unassembled WGS sequence"/>
</dbReference>
<evidence type="ECO:0000313" key="1">
    <source>
        <dbReference type="EMBL" id="RZU47138.1"/>
    </source>
</evidence>
<protein>
    <submittedName>
        <fullName evidence="1">Uncharacterized protein</fullName>
    </submittedName>
</protein>
<comment type="caution">
    <text evidence="1">The sequence shown here is derived from an EMBL/GenBank/DDBJ whole genome shotgun (WGS) entry which is preliminary data.</text>
</comment>
<name>A0A4Q7Z9F3_9GAMM</name>
<accession>A0A4Q7Z9F3</accession>
<reference evidence="1 2" key="1">
    <citation type="submission" date="2019-02" db="EMBL/GenBank/DDBJ databases">
        <title>Genomic Encyclopedia of Type Strains, Phase IV (KMG-IV): sequencing the most valuable type-strain genomes for metagenomic binning, comparative biology and taxonomic classification.</title>
        <authorList>
            <person name="Goeker M."/>
        </authorList>
    </citation>
    <scope>NUCLEOTIDE SEQUENCE [LARGE SCALE GENOMIC DNA]</scope>
    <source>
        <strain evidence="1 2">DSM 105135</strain>
    </source>
</reference>